<keyword evidence="1" id="KW-0472">Membrane</keyword>
<keyword evidence="1" id="KW-0812">Transmembrane</keyword>
<protein>
    <submittedName>
        <fullName evidence="2">Uncharacterized protein</fullName>
    </submittedName>
</protein>
<keyword evidence="1" id="KW-1133">Transmembrane helix</keyword>
<evidence type="ECO:0000313" key="2">
    <source>
        <dbReference type="EMBL" id="GAI64502.1"/>
    </source>
</evidence>
<accession>X1Q7P9</accession>
<dbReference type="AlphaFoldDB" id="X1Q7P9"/>
<gene>
    <name evidence="2" type="ORF">S12H4_01962</name>
</gene>
<sequence length="31" mass="3597">VKKKSYVLAIVFVIITIIIILYFNSIFGFYA</sequence>
<evidence type="ECO:0000256" key="1">
    <source>
        <dbReference type="SAM" id="Phobius"/>
    </source>
</evidence>
<organism evidence="2">
    <name type="scientific">marine sediment metagenome</name>
    <dbReference type="NCBI Taxonomy" id="412755"/>
    <lineage>
        <taxon>unclassified sequences</taxon>
        <taxon>metagenomes</taxon>
        <taxon>ecological metagenomes</taxon>
    </lineage>
</organism>
<feature type="non-terminal residue" evidence="2">
    <location>
        <position position="1"/>
    </location>
</feature>
<feature type="transmembrane region" description="Helical" evidence="1">
    <location>
        <begin position="7"/>
        <end position="30"/>
    </location>
</feature>
<name>X1Q7P9_9ZZZZ</name>
<reference evidence="2" key="1">
    <citation type="journal article" date="2014" name="Front. Microbiol.">
        <title>High frequency of phylogenetically diverse reductive dehalogenase-homologous genes in deep subseafloor sedimentary metagenomes.</title>
        <authorList>
            <person name="Kawai M."/>
            <person name="Futagami T."/>
            <person name="Toyoda A."/>
            <person name="Takaki Y."/>
            <person name="Nishi S."/>
            <person name="Hori S."/>
            <person name="Arai W."/>
            <person name="Tsubouchi T."/>
            <person name="Morono Y."/>
            <person name="Uchiyama I."/>
            <person name="Ito T."/>
            <person name="Fujiyama A."/>
            <person name="Inagaki F."/>
            <person name="Takami H."/>
        </authorList>
    </citation>
    <scope>NUCLEOTIDE SEQUENCE</scope>
    <source>
        <strain evidence="2">Expedition CK06-06</strain>
    </source>
</reference>
<dbReference type="EMBL" id="BARW01000438">
    <property type="protein sequence ID" value="GAI64502.1"/>
    <property type="molecule type" value="Genomic_DNA"/>
</dbReference>
<comment type="caution">
    <text evidence="2">The sequence shown here is derived from an EMBL/GenBank/DDBJ whole genome shotgun (WGS) entry which is preliminary data.</text>
</comment>
<proteinExistence type="predicted"/>